<proteinExistence type="inferred from homology"/>
<evidence type="ECO:0000259" key="2">
    <source>
        <dbReference type="Pfam" id="PF03972"/>
    </source>
</evidence>
<dbReference type="InterPro" id="IPR042183">
    <property type="entry name" value="MmgE/PrpD_sf_1"/>
</dbReference>
<protein>
    <submittedName>
        <fullName evidence="5">2-methylcitrate dehydratase PrpD</fullName>
    </submittedName>
</protein>
<dbReference type="InterPro" id="IPR005656">
    <property type="entry name" value="MmgE_PrpD"/>
</dbReference>
<evidence type="ECO:0000259" key="3">
    <source>
        <dbReference type="Pfam" id="PF19305"/>
    </source>
</evidence>
<organism evidence="5">
    <name type="scientific">Candidatus Kentrum sp. LPFa</name>
    <dbReference type="NCBI Taxonomy" id="2126335"/>
    <lineage>
        <taxon>Bacteria</taxon>
        <taxon>Pseudomonadati</taxon>
        <taxon>Pseudomonadota</taxon>
        <taxon>Gammaproteobacteria</taxon>
        <taxon>Candidatus Kentrum</taxon>
    </lineage>
</organism>
<dbReference type="PANTHER" id="PTHR16943:SF8">
    <property type="entry name" value="2-METHYLCITRATE DEHYDRATASE"/>
    <property type="match status" value="1"/>
</dbReference>
<gene>
    <name evidence="4" type="ORF">BECKLPF1236A_GA0070988_101886</name>
    <name evidence="5" type="ORF">BECKLPF1236C_GA0070990_102154</name>
</gene>
<feature type="domain" description="MmgE/PrpD N-terminal" evidence="2">
    <location>
        <begin position="4"/>
        <end position="234"/>
    </location>
</feature>
<dbReference type="PANTHER" id="PTHR16943">
    <property type="entry name" value="2-METHYLCITRATE DEHYDRATASE-RELATED"/>
    <property type="match status" value="1"/>
</dbReference>
<comment type="similarity">
    <text evidence="1">Belongs to the PrpD family.</text>
</comment>
<dbReference type="Gene3D" id="3.30.1330.120">
    <property type="entry name" value="2-methylcitrate dehydratase PrpD"/>
    <property type="match status" value="1"/>
</dbReference>
<dbReference type="SUPFAM" id="SSF103378">
    <property type="entry name" value="2-methylcitrate dehydratase PrpD"/>
    <property type="match status" value="1"/>
</dbReference>
<accession>A0A450XWF3</accession>
<evidence type="ECO:0000313" key="4">
    <source>
        <dbReference type="EMBL" id="VFK18077.1"/>
    </source>
</evidence>
<dbReference type="GO" id="GO:0016829">
    <property type="term" value="F:lyase activity"/>
    <property type="evidence" value="ECO:0007669"/>
    <property type="project" value="InterPro"/>
</dbReference>
<name>A0A450XWF3_9GAMM</name>
<dbReference type="Pfam" id="PF03972">
    <property type="entry name" value="MmgE_PrpD_N"/>
    <property type="match status" value="1"/>
</dbReference>
<dbReference type="EMBL" id="CAADFP010000215">
    <property type="protein sequence ID" value="VFK33603.1"/>
    <property type="molecule type" value="Genomic_DNA"/>
</dbReference>
<dbReference type="InterPro" id="IPR045337">
    <property type="entry name" value="MmgE_PrpD_C"/>
</dbReference>
<dbReference type="EMBL" id="CAADFM010000188">
    <property type="protein sequence ID" value="VFK18077.1"/>
    <property type="molecule type" value="Genomic_DNA"/>
</dbReference>
<dbReference type="AlphaFoldDB" id="A0A450XWF3"/>
<feature type="domain" description="MmgE/PrpD C-terminal" evidence="3">
    <location>
        <begin position="256"/>
        <end position="417"/>
    </location>
</feature>
<dbReference type="InterPro" id="IPR042188">
    <property type="entry name" value="MmgE/PrpD_sf_2"/>
</dbReference>
<reference evidence="5" key="1">
    <citation type="submission" date="2019-02" db="EMBL/GenBank/DDBJ databases">
        <authorList>
            <person name="Gruber-Vodicka R. H."/>
            <person name="Seah K. B. B."/>
        </authorList>
    </citation>
    <scope>NUCLEOTIDE SEQUENCE</scope>
    <source>
        <strain evidence="4">BECK_S312</strain>
        <strain evidence="5">BECK_S426</strain>
    </source>
</reference>
<evidence type="ECO:0000256" key="1">
    <source>
        <dbReference type="ARBA" id="ARBA00006174"/>
    </source>
</evidence>
<sequence>MIEQVVSFIHELQWQDLPISVRHQAKRCLLDTIGCAIGARQTQLSRIMYDFAAQMHNGKTNRLWLDGRQVSALGAVLAHGTTIDALDIHDNCNMVKGHAGVAIIPTVLAMVEQLEKQPSGQEVLTSIVIGYEIAIRTGLALHAAACDYHSSGAWNALGCAAVAARYLKLDAESTRHALGIAEYHGPRSQMMRCIDTPTMLKDGSGWGAMTGLSAAWMAHSGFTGAPAITVESEGHRSIWDDIGIEWHISHQDFKRYAVCHWAQPAIASTLQLIRIHHVSPGQIREIRVFTFHEATRLNNCRPQNTEQAQYSLPFPVAAAVFHNHLGPSELSGAALKNPDVLRLAESVRLVEDDECNARFPEQQTAYVEIELMDGKMLNSEWCFAPWDILDIPATDDELQEKFHWLVGGNLPEERARTLGALLWGYDDVMDAQAVFPLLLPADVEKINAFAKMRGE</sequence>
<dbReference type="InterPro" id="IPR036148">
    <property type="entry name" value="MmgE/PrpD_sf"/>
</dbReference>
<dbReference type="InterPro" id="IPR045336">
    <property type="entry name" value="MmgE_PrpD_N"/>
</dbReference>
<evidence type="ECO:0000313" key="5">
    <source>
        <dbReference type="EMBL" id="VFK33603.1"/>
    </source>
</evidence>
<dbReference type="Gene3D" id="1.10.4100.10">
    <property type="entry name" value="2-methylcitrate dehydratase PrpD"/>
    <property type="match status" value="1"/>
</dbReference>
<dbReference type="Pfam" id="PF19305">
    <property type="entry name" value="MmgE_PrpD_C"/>
    <property type="match status" value="1"/>
</dbReference>